<proteinExistence type="predicted"/>
<dbReference type="AlphaFoldDB" id="S4P9W8"/>
<accession>S4P9W8</accession>
<organism evidence="1">
    <name type="scientific">Pararge aegeria</name>
    <name type="common">speckled wood butterfly</name>
    <dbReference type="NCBI Taxonomy" id="116150"/>
    <lineage>
        <taxon>Eukaryota</taxon>
        <taxon>Metazoa</taxon>
        <taxon>Ecdysozoa</taxon>
        <taxon>Arthropoda</taxon>
        <taxon>Hexapoda</taxon>
        <taxon>Insecta</taxon>
        <taxon>Pterygota</taxon>
        <taxon>Neoptera</taxon>
        <taxon>Endopterygota</taxon>
        <taxon>Lepidoptera</taxon>
        <taxon>Glossata</taxon>
        <taxon>Ditrysia</taxon>
        <taxon>Papilionoidea</taxon>
        <taxon>Nymphalidae</taxon>
        <taxon>Satyrinae</taxon>
        <taxon>Satyrini</taxon>
        <taxon>Parargina</taxon>
        <taxon>Pararge</taxon>
    </lineage>
</organism>
<protein>
    <submittedName>
        <fullName evidence="1">Uncharacterized protein</fullName>
    </submittedName>
</protein>
<reference evidence="1" key="2">
    <citation type="submission" date="2013-05" db="EMBL/GenBank/DDBJ databases">
        <authorList>
            <person name="Carter J.-M."/>
            <person name="Baker S.C."/>
            <person name="Pink R."/>
            <person name="Carter D.R.F."/>
            <person name="Collins A."/>
            <person name="Tomlin J."/>
            <person name="Gibbs M."/>
            <person name="Breuker C.J."/>
        </authorList>
    </citation>
    <scope>NUCLEOTIDE SEQUENCE</scope>
    <source>
        <tissue evidence="1">Ovary</tissue>
    </source>
</reference>
<sequence length="85" mass="9691">MITARPEHTSNKPRLTHTTPFMSTEIAVSYNRKHSNHAYNRSSIFVQSTVWRVLLQMCFGYNNACVTKDVSVCVLSVKCVSRDIL</sequence>
<reference evidence="1" key="1">
    <citation type="journal article" date="2013" name="BMC Genomics">
        <title>Unscrambling butterfly oogenesis.</title>
        <authorList>
            <person name="Carter J.M."/>
            <person name="Baker S.C."/>
            <person name="Pink R."/>
            <person name="Carter D.R."/>
            <person name="Collins A."/>
            <person name="Tomlin J."/>
            <person name="Gibbs M."/>
            <person name="Breuker C.J."/>
        </authorList>
    </citation>
    <scope>NUCLEOTIDE SEQUENCE</scope>
    <source>
        <tissue evidence="1">Ovary</tissue>
    </source>
</reference>
<name>S4P9W8_9NEOP</name>
<evidence type="ECO:0000313" key="1">
    <source>
        <dbReference type="EMBL" id="JAA87274.1"/>
    </source>
</evidence>
<dbReference type="EMBL" id="GAIX01005286">
    <property type="protein sequence ID" value="JAA87274.1"/>
    <property type="molecule type" value="Transcribed_RNA"/>
</dbReference>